<comment type="subcellular location">
    <subcellularLocation>
        <location evidence="1">Membrane</location>
        <topology evidence="1">Multi-pass membrane protein</topology>
    </subcellularLocation>
</comment>
<evidence type="ECO:0000256" key="1">
    <source>
        <dbReference type="ARBA" id="ARBA00004141"/>
    </source>
</evidence>
<dbReference type="GO" id="GO:0016020">
    <property type="term" value="C:membrane"/>
    <property type="evidence" value="ECO:0007669"/>
    <property type="project" value="UniProtKB-SubCell"/>
</dbReference>
<feature type="transmembrane region" description="Helical" evidence="7">
    <location>
        <begin position="432"/>
        <end position="454"/>
    </location>
</feature>
<dbReference type="CDD" id="cd06174">
    <property type="entry name" value="MFS"/>
    <property type="match status" value="1"/>
</dbReference>
<evidence type="ECO:0000259" key="8">
    <source>
        <dbReference type="PROSITE" id="PS50850"/>
    </source>
</evidence>
<name>K0SAJ1_THAOC</name>
<evidence type="ECO:0000256" key="3">
    <source>
        <dbReference type="ARBA" id="ARBA00022692"/>
    </source>
</evidence>
<keyword evidence="4 7" id="KW-1133">Transmembrane helix</keyword>
<protein>
    <recommendedName>
        <fullName evidence="8">Major facilitator superfamily (MFS) profile domain-containing protein</fullName>
    </recommendedName>
</protein>
<dbReference type="Proteomes" id="UP000266841">
    <property type="component" value="Unassembled WGS sequence"/>
</dbReference>
<feature type="transmembrane region" description="Helical" evidence="7">
    <location>
        <begin position="497"/>
        <end position="516"/>
    </location>
</feature>
<feature type="transmembrane region" description="Helical" evidence="7">
    <location>
        <begin position="314"/>
        <end position="334"/>
    </location>
</feature>
<feature type="transmembrane region" description="Helical" evidence="7">
    <location>
        <begin position="666"/>
        <end position="683"/>
    </location>
</feature>
<dbReference type="InterPro" id="IPR036259">
    <property type="entry name" value="MFS_trans_sf"/>
</dbReference>
<dbReference type="PANTHER" id="PTHR23505:SF79">
    <property type="entry name" value="PROTEIN SPINSTER"/>
    <property type="match status" value="1"/>
</dbReference>
<reference evidence="9 10" key="1">
    <citation type="journal article" date="2012" name="Genome Biol.">
        <title>Genome and low-iron response of an oceanic diatom adapted to chronic iron limitation.</title>
        <authorList>
            <person name="Lommer M."/>
            <person name="Specht M."/>
            <person name="Roy A.S."/>
            <person name="Kraemer L."/>
            <person name="Andreson R."/>
            <person name="Gutowska M.A."/>
            <person name="Wolf J."/>
            <person name="Bergner S.V."/>
            <person name="Schilhabel M.B."/>
            <person name="Klostermeier U.C."/>
            <person name="Beiko R.G."/>
            <person name="Rosenstiel P."/>
            <person name="Hippler M."/>
            <person name="Laroche J."/>
        </authorList>
    </citation>
    <scope>NUCLEOTIDE SEQUENCE [LARGE SCALE GENOMIC DNA]</scope>
    <source>
        <strain evidence="9 10">CCMP1005</strain>
    </source>
</reference>
<accession>K0SAJ1</accession>
<proteinExistence type="inferred from homology"/>
<dbReference type="InterPro" id="IPR020846">
    <property type="entry name" value="MFS_dom"/>
</dbReference>
<evidence type="ECO:0000313" key="9">
    <source>
        <dbReference type="EMBL" id="EJK55722.1"/>
    </source>
</evidence>
<dbReference type="PANTHER" id="PTHR23505">
    <property type="entry name" value="SPINSTER"/>
    <property type="match status" value="1"/>
</dbReference>
<feature type="transmembrane region" description="Helical" evidence="7">
    <location>
        <begin position="564"/>
        <end position="583"/>
    </location>
</feature>
<keyword evidence="5 7" id="KW-0472">Membrane</keyword>
<organism evidence="9 10">
    <name type="scientific">Thalassiosira oceanica</name>
    <name type="common">Marine diatom</name>
    <dbReference type="NCBI Taxonomy" id="159749"/>
    <lineage>
        <taxon>Eukaryota</taxon>
        <taxon>Sar</taxon>
        <taxon>Stramenopiles</taxon>
        <taxon>Ochrophyta</taxon>
        <taxon>Bacillariophyta</taxon>
        <taxon>Coscinodiscophyceae</taxon>
        <taxon>Thalassiosirophycidae</taxon>
        <taxon>Thalassiosirales</taxon>
        <taxon>Thalassiosiraceae</taxon>
        <taxon>Thalassiosira</taxon>
    </lineage>
</organism>
<keyword evidence="3 7" id="KW-0812">Transmembrane</keyword>
<evidence type="ECO:0000256" key="4">
    <source>
        <dbReference type="ARBA" id="ARBA00022989"/>
    </source>
</evidence>
<dbReference type="SUPFAM" id="SSF103473">
    <property type="entry name" value="MFS general substrate transporter"/>
    <property type="match status" value="1"/>
</dbReference>
<dbReference type="eggNOG" id="ENOG502QTPT">
    <property type="taxonomic scope" value="Eukaryota"/>
</dbReference>
<evidence type="ECO:0000256" key="7">
    <source>
        <dbReference type="SAM" id="Phobius"/>
    </source>
</evidence>
<comment type="similarity">
    <text evidence="6">Belongs to the major facilitator superfamily. Spinster (TC 2.A.1.49) family.</text>
</comment>
<dbReference type="AlphaFoldDB" id="K0SAJ1"/>
<dbReference type="InterPro" id="IPR011701">
    <property type="entry name" value="MFS"/>
</dbReference>
<keyword evidence="2" id="KW-0813">Transport</keyword>
<feature type="transmembrane region" description="Helical" evidence="7">
    <location>
        <begin position="531"/>
        <end position="552"/>
    </location>
</feature>
<dbReference type="EMBL" id="AGNL01033374">
    <property type="protein sequence ID" value="EJK55722.1"/>
    <property type="molecule type" value="Genomic_DNA"/>
</dbReference>
<evidence type="ECO:0000313" key="10">
    <source>
        <dbReference type="Proteomes" id="UP000266841"/>
    </source>
</evidence>
<evidence type="ECO:0000256" key="2">
    <source>
        <dbReference type="ARBA" id="ARBA00022448"/>
    </source>
</evidence>
<dbReference type="GO" id="GO:0022857">
    <property type="term" value="F:transmembrane transporter activity"/>
    <property type="evidence" value="ECO:0007669"/>
    <property type="project" value="InterPro"/>
</dbReference>
<feature type="domain" description="Major facilitator superfamily (MFS) profile" evidence="8">
    <location>
        <begin position="274"/>
        <end position="691"/>
    </location>
</feature>
<sequence length="781" mass="84274">MSGTPSLLLPGDVNAHSVHDCPATVRVKGGKILDEDDHSLTFSESTGDAGSTGRVADQITYHSAQNLQLPTTSSINKLYSASTKGNLAHHNICSSANTPIMSNKRERSQSPPHCIAGDFEQFQAGSTSNRTSIFGRQALKKYNVKRQEARPNKRHPRQARCAVESESPLIMESVIPSPGSRTPLNDDIESSPVTPIDDESCLPIQVVGYQSKASALSPLTPGHDEPPRGWRRLAAKAAQMTIRFDDEDCEKTPSSEVDSHPVSSSRRIEHHHKHAMLLCLAFFCVWTSQNLLSPNLSLIAEDFGYNDPLDRDRLFGSNLALVGLVLSLPLSACIGFATDVVRSRRLLISATVLAGGLSTLWTGLATTYNELLICRFIQCAAMSGSVPCVFSLMSDWYSENERNAASSVFQAAMGAGILIGQCYSGFTTNLGWRHPFLVSGFATVVSSFLVLAFVTDPVRGGREGALNDMLSEGVEYNKRPTWKTCLASVQSNASNRLLILQGLFSSIPYGAMFVFFNDVLSSNKGLTVQDATFVVAVFGIGSAVGGIMGGVFGTMATRAGRHILPIFMSLSTILGLIPFLALLNDDSYDSASWKPCSFAFVGGFFSSLPAVNVRPCIINVNTPELRGVQLTVANIVINLARGVGPWVLTDVMIDALGQNRVTGFELLLLMFWSAAALVLAMLAKTLPTDQKKVEAILSSYALENTPLKAADSHTVDSSGEVSGEGSFVDESRSWYSIDSSLGAIRFVGSALKEIRNMLSCRSCFDQPEDKDGYLPVNPVDL</sequence>
<dbReference type="OrthoDB" id="440755at2759"/>
<dbReference type="Pfam" id="PF07690">
    <property type="entry name" value="MFS_1"/>
    <property type="match status" value="1"/>
</dbReference>
<dbReference type="Gene3D" id="1.20.1250.20">
    <property type="entry name" value="MFS general substrate transporter like domains"/>
    <property type="match status" value="1"/>
</dbReference>
<evidence type="ECO:0000256" key="6">
    <source>
        <dbReference type="ARBA" id="ARBA00024338"/>
    </source>
</evidence>
<keyword evidence="10" id="KW-1185">Reference proteome</keyword>
<evidence type="ECO:0000256" key="5">
    <source>
        <dbReference type="ARBA" id="ARBA00023136"/>
    </source>
</evidence>
<dbReference type="PROSITE" id="PS50850">
    <property type="entry name" value="MFS"/>
    <property type="match status" value="1"/>
</dbReference>
<feature type="transmembrane region" description="Helical" evidence="7">
    <location>
        <begin position="346"/>
        <end position="364"/>
    </location>
</feature>
<gene>
    <name evidence="9" type="ORF">THAOC_24516</name>
</gene>
<dbReference type="InterPro" id="IPR044770">
    <property type="entry name" value="MFS_spinster-like"/>
</dbReference>
<comment type="caution">
    <text evidence="9">The sequence shown here is derived from an EMBL/GenBank/DDBJ whole genome shotgun (WGS) entry which is preliminary data.</text>
</comment>